<dbReference type="Proteomes" id="UP000504636">
    <property type="component" value="Unplaced"/>
</dbReference>
<reference evidence="4" key="3">
    <citation type="submission" date="2025-04" db="UniProtKB">
        <authorList>
            <consortium name="RefSeq"/>
        </authorList>
    </citation>
    <scope>IDENTIFICATION</scope>
    <source>
        <strain evidence="4">CBS 304.34</strain>
    </source>
</reference>
<reference evidence="2 4" key="1">
    <citation type="journal article" date="2020" name="Stud. Mycol.">
        <title>101 Dothideomycetes genomes: a test case for predicting lifestyles and emergence of pathogens.</title>
        <authorList>
            <person name="Haridas S."/>
            <person name="Albert R."/>
            <person name="Binder M."/>
            <person name="Bloem J."/>
            <person name="Labutti K."/>
            <person name="Salamov A."/>
            <person name="Andreopoulos B."/>
            <person name="Baker S."/>
            <person name="Barry K."/>
            <person name="Bills G."/>
            <person name="Bluhm B."/>
            <person name="Cannon C."/>
            <person name="Castanera R."/>
            <person name="Culley D."/>
            <person name="Daum C."/>
            <person name="Ezra D."/>
            <person name="Gonzalez J."/>
            <person name="Henrissat B."/>
            <person name="Kuo A."/>
            <person name="Liang C."/>
            <person name="Lipzen A."/>
            <person name="Lutzoni F."/>
            <person name="Magnuson J."/>
            <person name="Mondo S."/>
            <person name="Nolan M."/>
            <person name="Ohm R."/>
            <person name="Pangilinan J."/>
            <person name="Park H.-J."/>
            <person name="Ramirez L."/>
            <person name="Alfaro M."/>
            <person name="Sun H."/>
            <person name="Tritt A."/>
            <person name="Yoshinaga Y."/>
            <person name="Zwiers L.-H."/>
            <person name="Turgeon B."/>
            <person name="Goodwin S."/>
            <person name="Spatafora J."/>
            <person name="Crous P."/>
            <person name="Grigoriev I."/>
        </authorList>
    </citation>
    <scope>NUCLEOTIDE SEQUENCE</scope>
    <source>
        <strain evidence="2 4">CBS 304.34</strain>
    </source>
</reference>
<evidence type="ECO:0000313" key="4">
    <source>
        <dbReference type="RefSeq" id="XP_033576592.1"/>
    </source>
</evidence>
<gene>
    <name evidence="2 4" type="ORF">BDZ99DRAFT_477020</name>
</gene>
<dbReference type="RefSeq" id="XP_033576592.1">
    <property type="nucleotide sequence ID" value="XM_033722089.1"/>
</dbReference>
<reference evidence="4" key="2">
    <citation type="submission" date="2020-04" db="EMBL/GenBank/DDBJ databases">
        <authorList>
            <consortium name="NCBI Genome Project"/>
        </authorList>
    </citation>
    <scope>NUCLEOTIDE SEQUENCE</scope>
    <source>
        <strain evidence="4">CBS 304.34</strain>
    </source>
</reference>
<dbReference type="AlphaFoldDB" id="A0A6A6YM67"/>
<sequence>MIALPGHDRKLVRVCAVTQHGLGLAERSITGLGRRGAVLRSALVHAKLTPGQFGAGGRVESHRPRSILQLAISPPYRGPDGAADAAIDVGGALAPISCCAAIRIFLAALAPVNPHSWRRFAPTGHNIRVAVRRTLAGSQFSSLAWIAQRLDVRRKGVDEQAFTDRSLTVRLQSPDVNAFAGLFLSRPAAKMGWRSYSIFAFVLHAAPLSPQSVEKLACKAQVVQAQALQLHPAKRTAVDLHMLSPAIRHGRGDGTDGRCQPPRRQSP</sequence>
<proteinExistence type="predicted"/>
<dbReference type="GeneID" id="54462982"/>
<name>A0A6A6YM67_9PEZI</name>
<feature type="region of interest" description="Disordered" evidence="1">
    <location>
        <begin position="245"/>
        <end position="267"/>
    </location>
</feature>
<evidence type="ECO:0000313" key="2">
    <source>
        <dbReference type="EMBL" id="KAF2809628.1"/>
    </source>
</evidence>
<evidence type="ECO:0000313" key="3">
    <source>
        <dbReference type="Proteomes" id="UP000504636"/>
    </source>
</evidence>
<organism evidence="2">
    <name type="scientific">Mytilinidion resinicola</name>
    <dbReference type="NCBI Taxonomy" id="574789"/>
    <lineage>
        <taxon>Eukaryota</taxon>
        <taxon>Fungi</taxon>
        <taxon>Dikarya</taxon>
        <taxon>Ascomycota</taxon>
        <taxon>Pezizomycotina</taxon>
        <taxon>Dothideomycetes</taxon>
        <taxon>Pleosporomycetidae</taxon>
        <taxon>Mytilinidiales</taxon>
        <taxon>Mytilinidiaceae</taxon>
        <taxon>Mytilinidion</taxon>
    </lineage>
</organism>
<keyword evidence="3" id="KW-1185">Reference proteome</keyword>
<evidence type="ECO:0000256" key="1">
    <source>
        <dbReference type="SAM" id="MobiDB-lite"/>
    </source>
</evidence>
<accession>A0A6A6YM67</accession>
<dbReference type="EMBL" id="MU003701">
    <property type="protein sequence ID" value="KAF2809628.1"/>
    <property type="molecule type" value="Genomic_DNA"/>
</dbReference>
<protein>
    <submittedName>
        <fullName evidence="2 4">Uncharacterized protein</fullName>
    </submittedName>
</protein>